<reference evidence="3" key="1">
    <citation type="journal article" date="2019" name="Int. J. Syst. Evol. Microbiol.">
        <title>The Global Catalogue of Microorganisms (GCM) 10K type strain sequencing project: providing services to taxonomists for standard genome sequencing and annotation.</title>
        <authorList>
            <consortium name="The Broad Institute Genomics Platform"/>
            <consortium name="The Broad Institute Genome Sequencing Center for Infectious Disease"/>
            <person name="Wu L."/>
            <person name="Ma J."/>
        </authorList>
    </citation>
    <scope>NUCLEOTIDE SEQUENCE [LARGE SCALE GENOMIC DNA]</scope>
    <source>
        <strain evidence="3">NBRC 106348</strain>
    </source>
</reference>
<dbReference type="EMBL" id="BSUK01000001">
    <property type="protein sequence ID" value="GMA22540.1"/>
    <property type="molecule type" value="Genomic_DNA"/>
</dbReference>
<evidence type="ECO:0000313" key="2">
    <source>
        <dbReference type="EMBL" id="GMA22540.1"/>
    </source>
</evidence>
<organism evidence="2 3">
    <name type="scientific">Luteimicrobium album</name>
    <dbReference type="NCBI Taxonomy" id="1054550"/>
    <lineage>
        <taxon>Bacteria</taxon>
        <taxon>Bacillati</taxon>
        <taxon>Actinomycetota</taxon>
        <taxon>Actinomycetes</taxon>
        <taxon>Micrococcales</taxon>
        <taxon>Luteimicrobium</taxon>
    </lineage>
</organism>
<accession>A0ABQ6HVK6</accession>
<evidence type="ECO:0000313" key="3">
    <source>
        <dbReference type="Proteomes" id="UP001157091"/>
    </source>
</evidence>
<keyword evidence="3" id="KW-1185">Reference proteome</keyword>
<feature type="region of interest" description="Disordered" evidence="1">
    <location>
        <begin position="44"/>
        <end position="63"/>
    </location>
</feature>
<sequence>MTTHASDAEAAGRRIDALLEEVDQTPFGPHERALLDQALALAVEGRTRSGSTAPACASPRRRT</sequence>
<evidence type="ECO:0000256" key="1">
    <source>
        <dbReference type="SAM" id="MobiDB-lite"/>
    </source>
</evidence>
<dbReference type="Proteomes" id="UP001157091">
    <property type="component" value="Unassembled WGS sequence"/>
</dbReference>
<proteinExistence type="predicted"/>
<comment type="caution">
    <text evidence="2">The sequence shown here is derived from an EMBL/GenBank/DDBJ whole genome shotgun (WGS) entry which is preliminary data.</text>
</comment>
<dbReference type="RefSeq" id="WP_284291610.1">
    <property type="nucleotide sequence ID" value="NZ_BSUK01000001.1"/>
</dbReference>
<name>A0ABQ6HVK6_9MICO</name>
<gene>
    <name evidence="2" type="ORF">GCM10025864_02990</name>
</gene>
<protein>
    <submittedName>
        <fullName evidence="2">Uncharacterized protein</fullName>
    </submittedName>
</protein>